<keyword evidence="3" id="KW-1003">Cell membrane</keyword>
<evidence type="ECO:0000313" key="5">
    <source>
        <dbReference type="Proteomes" id="UP001556631"/>
    </source>
</evidence>
<dbReference type="RefSeq" id="WP_367993418.1">
    <property type="nucleotide sequence ID" value="NZ_JBFPJR010000012.1"/>
</dbReference>
<protein>
    <submittedName>
        <fullName evidence="4">LppX_LprAFG lipoprotein</fullName>
    </submittedName>
</protein>
<keyword evidence="4" id="KW-0449">Lipoprotein</keyword>
<dbReference type="EMBL" id="JBFPJR010000012">
    <property type="protein sequence ID" value="MEX0427742.1"/>
    <property type="molecule type" value="Genomic_DNA"/>
</dbReference>
<keyword evidence="5" id="KW-1185">Reference proteome</keyword>
<evidence type="ECO:0000256" key="2">
    <source>
        <dbReference type="ARBA" id="ARBA00009194"/>
    </source>
</evidence>
<evidence type="ECO:0000256" key="1">
    <source>
        <dbReference type="ARBA" id="ARBA00004196"/>
    </source>
</evidence>
<proteinExistence type="inferred from homology"/>
<comment type="caution">
    <text evidence="4">The sequence shown here is derived from an EMBL/GenBank/DDBJ whole genome shotgun (WGS) entry which is preliminary data.</text>
</comment>
<evidence type="ECO:0000256" key="3">
    <source>
        <dbReference type="ARBA" id="ARBA00022475"/>
    </source>
</evidence>
<keyword evidence="3" id="KW-0472">Membrane</keyword>
<dbReference type="Proteomes" id="UP001556631">
    <property type="component" value="Unassembled WGS sequence"/>
</dbReference>
<gene>
    <name evidence="4" type="ORF">AB3X52_08940</name>
</gene>
<dbReference type="CDD" id="cd16334">
    <property type="entry name" value="LppX-like"/>
    <property type="match status" value="1"/>
</dbReference>
<comment type="subcellular location">
    <subcellularLocation>
        <location evidence="1">Cell envelope</location>
    </subcellularLocation>
</comment>
<comment type="similarity">
    <text evidence="2">Belongs to the LppX/LprAFG lipoprotein family.</text>
</comment>
<accession>A0ABV3SZD3</accession>
<sequence>MSRPGSRRHGVLVGVLAAVTLVATGCGGSGGGLTPHDALAEAKKHLDDTAGVHVVLATKDLPDGVDGLEKADGVLTRAPAFKGTITAPIKGLKASVDVVAVGGKVYVKLPFVGSFQAVDPADFGVPDPATLLDEKTGISSLLPATEKVTKGDSVRGGKDNKQVLTEYSGTVPGSAVAGIISGATGDFSATYTIDGDGVLTEAVLTGHFNGTGVAANTYTVDLDDYGTHPEITAP</sequence>
<evidence type="ECO:0000313" key="4">
    <source>
        <dbReference type="EMBL" id="MEX0427742.1"/>
    </source>
</evidence>
<dbReference type="Pfam" id="PF07161">
    <property type="entry name" value="LppX_LprAFG"/>
    <property type="match status" value="1"/>
</dbReference>
<dbReference type="InterPro" id="IPR009830">
    <property type="entry name" value="LppX/LprAFG"/>
</dbReference>
<reference evidence="4 5" key="1">
    <citation type="submission" date="2024-07" db="EMBL/GenBank/DDBJ databases">
        <authorList>
            <person name="Lee S."/>
            <person name="Kang M."/>
        </authorList>
    </citation>
    <scope>NUCLEOTIDE SEQUENCE [LARGE SCALE GENOMIC DNA]</scope>
    <source>
        <strain evidence="4 5">DS6</strain>
    </source>
</reference>
<dbReference type="SUPFAM" id="SSF89392">
    <property type="entry name" value="Prokaryotic lipoproteins and lipoprotein localization factors"/>
    <property type="match status" value="1"/>
</dbReference>
<dbReference type="PROSITE" id="PS51257">
    <property type="entry name" value="PROKAR_LIPOPROTEIN"/>
    <property type="match status" value="1"/>
</dbReference>
<organism evidence="4 5">
    <name type="scientific">Nocardioides eburneus</name>
    <dbReference type="NCBI Taxonomy" id="3231482"/>
    <lineage>
        <taxon>Bacteria</taxon>
        <taxon>Bacillati</taxon>
        <taxon>Actinomycetota</taxon>
        <taxon>Actinomycetes</taxon>
        <taxon>Propionibacteriales</taxon>
        <taxon>Nocardioidaceae</taxon>
        <taxon>Nocardioides</taxon>
    </lineage>
</organism>
<dbReference type="InterPro" id="IPR029046">
    <property type="entry name" value="LolA/LolB/LppX"/>
</dbReference>
<name>A0ABV3SZD3_9ACTN</name>
<dbReference type="Gene3D" id="2.50.20.20">
    <property type="match status" value="1"/>
</dbReference>